<evidence type="ECO:0000313" key="3">
    <source>
        <dbReference type="EMBL" id="QEC63299.1"/>
    </source>
</evidence>
<feature type="compositionally biased region" description="Basic and acidic residues" evidence="1">
    <location>
        <begin position="200"/>
        <end position="209"/>
    </location>
</feature>
<dbReference type="KEGG" id="mgin:FRZ54_12165"/>
<dbReference type="Proteomes" id="UP000321479">
    <property type="component" value="Chromosome"/>
</dbReference>
<feature type="compositionally biased region" description="Basic and acidic residues" evidence="1">
    <location>
        <begin position="103"/>
        <end position="112"/>
    </location>
</feature>
<evidence type="ECO:0000256" key="1">
    <source>
        <dbReference type="SAM" id="MobiDB-lite"/>
    </source>
</evidence>
<sequence length="464" mass="49919">MKKEKDEDLDKLFKTGLENPAGEPVYREADWEAMEQLLEQGKKRPAIIFLLPWLGTAAAIVLVVLGWLFFRPKTETDNNKKGQPQLTVAGPSKKDTGTSGGAIRHESADSSKQKILTPANYATNPVHHGGQKNANRSLPYLPVGPAASLPVKGAAKDQNNTALASNKKEEAQDKQAPGSVDAAGNPTVINAVAANASSKTADKDKKELGTVDGQNNQAETNNLAANTTAATTNSKKDETPAQARPDDATDKSVAKSKSKLRYPGANRAIFAVSAIATTDMNGVNSLQGARVGGNIGGLFSVNVNKWTFTTGVMYSIKPYKENFADYHTNYPFQTNPLSVGVNCRMLDIPLNVNYQVYKNRGNKITVGSGLSSYIILREDYKFNYAGAYAYGPAGYSVINKNRNILGVLNLDATYDHQINSKFGISFQPYLKLPLSNVGASQAKLQSAGVAVGLSWNLNSFKKPD</sequence>
<protein>
    <recommendedName>
        <fullName evidence="5">Outer membrane beta-barrel protein</fullName>
    </recommendedName>
</protein>
<accession>A0A5B8UWJ8</accession>
<evidence type="ECO:0008006" key="5">
    <source>
        <dbReference type="Google" id="ProtNLM"/>
    </source>
</evidence>
<dbReference type="OrthoDB" id="1523584at2"/>
<feature type="region of interest" description="Disordered" evidence="1">
    <location>
        <begin position="74"/>
        <end position="258"/>
    </location>
</feature>
<keyword evidence="2" id="KW-0812">Transmembrane</keyword>
<evidence type="ECO:0000256" key="2">
    <source>
        <dbReference type="SAM" id="Phobius"/>
    </source>
</evidence>
<keyword evidence="2" id="KW-1133">Transmembrane helix</keyword>
<keyword evidence="4" id="KW-1185">Reference proteome</keyword>
<organism evidence="3 4">
    <name type="scientific">Mucilaginibacter ginsenosidivorans</name>
    <dbReference type="NCBI Taxonomy" id="398053"/>
    <lineage>
        <taxon>Bacteria</taxon>
        <taxon>Pseudomonadati</taxon>
        <taxon>Bacteroidota</taxon>
        <taxon>Sphingobacteriia</taxon>
        <taxon>Sphingobacteriales</taxon>
        <taxon>Sphingobacteriaceae</taxon>
        <taxon>Mucilaginibacter</taxon>
    </lineage>
</organism>
<feature type="transmembrane region" description="Helical" evidence="2">
    <location>
        <begin position="46"/>
        <end position="70"/>
    </location>
</feature>
<evidence type="ECO:0000313" key="4">
    <source>
        <dbReference type="Proteomes" id="UP000321479"/>
    </source>
</evidence>
<proteinExistence type="predicted"/>
<gene>
    <name evidence="3" type="ORF">FRZ54_12165</name>
</gene>
<name>A0A5B8UWJ8_9SPHI</name>
<dbReference type="RefSeq" id="WP_147031875.1">
    <property type="nucleotide sequence ID" value="NZ_CP042436.1"/>
</dbReference>
<keyword evidence="2" id="KW-0472">Membrane</keyword>
<dbReference type="EMBL" id="CP042436">
    <property type="protein sequence ID" value="QEC63299.1"/>
    <property type="molecule type" value="Genomic_DNA"/>
</dbReference>
<feature type="compositionally biased region" description="Basic and acidic residues" evidence="1">
    <location>
        <begin position="234"/>
        <end position="253"/>
    </location>
</feature>
<reference evidence="3 4" key="1">
    <citation type="journal article" date="2017" name="Curr. Microbiol.">
        <title>Mucilaginibacter ginsenosidivorans sp. nov., Isolated from Soil of Ginseng Field.</title>
        <authorList>
            <person name="Kim M.M."/>
            <person name="Siddiqi M.Z."/>
            <person name="Im W.T."/>
        </authorList>
    </citation>
    <scope>NUCLEOTIDE SEQUENCE [LARGE SCALE GENOMIC DNA]</scope>
    <source>
        <strain evidence="3 4">Gsoil 3017</strain>
    </source>
</reference>
<dbReference type="AlphaFoldDB" id="A0A5B8UWJ8"/>
<feature type="compositionally biased region" description="Low complexity" evidence="1">
    <location>
        <begin position="215"/>
        <end position="233"/>
    </location>
</feature>